<feature type="compositionally biased region" description="Polar residues" evidence="1">
    <location>
        <begin position="138"/>
        <end position="147"/>
    </location>
</feature>
<dbReference type="Proteomes" id="UP001497472">
    <property type="component" value="Unassembled WGS sequence"/>
</dbReference>
<organism evidence="2 3">
    <name type="scientific">Leptosia nina</name>
    <dbReference type="NCBI Taxonomy" id="320188"/>
    <lineage>
        <taxon>Eukaryota</taxon>
        <taxon>Metazoa</taxon>
        <taxon>Ecdysozoa</taxon>
        <taxon>Arthropoda</taxon>
        <taxon>Hexapoda</taxon>
        <taxon>Insecta</taxon>
        <taxon>Pterygota</taxon>
        <taxon>Neoptera</taxon>
        <taxon>Endopterygota</taxon>
        <taxon>Lepidoptera</taxon>
        <taxon>Glossata</taxon>
        <taxon>Ditrysia</taxon>
        <taxon>Papilionoidea</taxon>
        <taxon>Pieridae</taxon>
        <taxon>Pierinae</taxon>
        <taxon>Leptosia</taxon>
    </lineage>
</organism>
<accession>A0AAV1JZ05</accession>
<feature type="region of interest" description="Disordered" evidence="1">
    <location>
        <begin position="1"/>
        <end position="25"/>
    </location>
</feature>
<feature type="region of interest" description="Disordered" evidence="1">
    <location>
        <begin position="113"/>
        <end position="180"/>
    </location>
</feature>
<protein>
    <submittedName>
        <fullName evidence="2">Uncharacterized protein</fullName>
    </submittedName>
</protein>
<dbReference type="AlphaFoldDB" id="A0AAV1JZ05"/>
<evidence type="ECO:0000256" key="1">
    <source>
        <dbReference type="SAM" id="MobiDB-lite"/>
    </source>
</evidence>
<gene>
    <name evidence="2" type="ORF">LNINA_LOCUS13002</name>
</gene>
<reference evidence="2 3" key="1">
    <citation type="submission" date="2023-11" db="EMBL/GenBank/DDBJ databases">
        <authorList>
            <person name="Okamura Y."/>
        </authorList>
    </citation>
    <scope>NUCLEOTIDE SEQUENCE [LARGE SCALE GENOMIC DNA]</scope>
</reference>
<proteinExistence type="predicted"/>
<keyword evidence="3" id="KW-1185">Reference proteome</keyword>
<dbReference type="EMBL" id="CAVLEF010000265">
    <property type="protein sequence ID" value="CAK1554055.1"/>
    <property type="molecule type" value="Genomic_DNA"/>
</dbReference>
<sequence>MSNVGRNGRQRRKEARTPANAENIPRVKTKTENIVREYCPDHTHMRRRRSRSSPVRLRSPRPMAFYYYTPPGQPVSLVVLPSPKPAGTGSRSARRAARYILRYLLRATLIRSASTTTSSHRGKDGIDTSNVGEMEAQSDVSGNNEATCHTPKESGGSRDSQGDENEVQEKTTTDRVTNSMSRSCAVQAYEQMSDEGAQRIDSKEECQCCVELCGCAGDIAALRASHLRLLLRHVRQLHHIERLNRAMRKRRLNH</sequence>
<name>A0AAV1JZ05_9NEOP</name>
<comment type="caution">
    <text evidence="2">The sequence shown here is derived from an EMBL/GenBank/DDBJ whole genome shotgun (WGS) entry which is preliminary data.</text>
</comment>
<evidence type="ECO:0000313" key="3">
    <source>
        <dbReference type="Proteomes" id="UP001497472"/>
    </source>
</evidence>
<evidence type="ECO:0000313" key="2">
    <source>
        <dbReference type="EMBL" id="CAK1554055.1"/>
    </source>
</evidence>